<geneLocation type="plasmid" evidence="1 2">
    <name>pYH12207-2</name>
</geneLocation>
<reference evidence="1 2" key="1">
    <citation type="submission" date="2020-02" db="EMBL/GenBank/DDBJ databases">
        <title>Tigecycline-resistant Acinetobacter species from pigs and migratory birds.</title>
        <authorList>
            <person name="Chen C."/>
            <person name="Sun J."/>
            <person name="Liao X.-P."/>
            <person name="Liu Y.-H."/>
        </authorList>
    </citation>
    <scope>NUCLEOTIDE SEQUENCE [LARGE SCALE GENOMIC DNA]</scope>
    <source>
        <strain evidence="1 2">YH12207_T</strain>
        <plasmid evidence="1 2">pYH12207-2</plasmid>
    </source>
</reference>
<name>A0A7S6W0B0_9GAMM</name>
<dbReference type="AlphaFoldDB" id="A0A7S6W0B0"/>
<dbReference type="EMBL" id="CP048661">
    <property type="protein sequence ID" value="QOW48145.1"/>
    <property type="molecule type" value="Genomic_DNA"/>
</dbReference>
<proteinExistence type="predicted"/>
<dbReference type="Proteomes" id="UP000593966">
    <property type="component" value="Plasmid pYH12207-2"/>
</dbReference>
<protein>
    <submittedName>
        <fullName evidence="1">Uncharacterized protein</fullName>
    </submittedName>
</protein>
<keyword evidence="2" id="KW-1185">Reference proteome</keyword>
<gene>
    <name evidence="1" type="ORF">G0028_19995</name>
</gene>
<evidence type="ECO:0000313" key="2">
    <source>
        <dbReference type="Proteomes" id="UP000593966"/>
    </source>
</evidence>
<evidence type="ECO:0000313" key="1">
    <source>
        <dbReference type="EMBL" id="QOW48145.1"/>
    </source>
</evidence>
<organism evidence="1 2">
    <name type="scientific">Acinetobacter piscicola</name>
    <dbReference type="NCBI Taxonomy" id="2006115"/>
    <lineage>
        <taxon>Bacteria</taxon>
        <taxon>Pseudomonadati</taxon>
        <taxon>Pseudomonadota</taxon>
        <taxon>Gammaproteobacteria</taxon>
        <taxon>Moraxellales</taxon>
        <taxon>Moraxellaceae</taxon>
        <taxon>Acinetobacter</taxon>
    </lineage>
</organism>
<keyword evidence="1" id="KW-0614">Plasmid</keyword>
<dbReference type="RefSeq" id="WP_114237939.1">
    <property type="nucleotide sequence ID" value="NZ_CP048661.1"/>
</dbReference>
<accession>A0A7S6W0B0</accession>
<sequence>MFDSVVLNEASLPFESIEDCENNITSFFDLLHEAKNNNVQFSRADDLEGSWNHLNYANGFNFDRWLNSINDRDRQRQIKSVISDLKCPLMNLVPNKSGVDATQVLFYHENNCDSEVFGLAFAYLNHSHSLSASSKDWWLQDSVSLIKGWYENTEYHEETVHVPNVSSIRQLTIFLDRFKELRQKNKTYLASLKVQDNDDFPNLLFTESFLKSVKSCSLQPIDFKRLIAVLTSLNSAIINSTSLEDLVENSSLTITNESDTTMNNKTLARQRDFKHPILGKQTFEPHIKNFVNGKRMHILPDYTEKKICIGYFGNHLKT</sequence>